<evidence type="ECO:0000313" key="2">
    <source>
        <dbReference type="Proteomes" id="UP000001542"/>
    </source>
</evidence>
<organism evidence="1 2">
    <name type="scientific">Trichomonas vaginalis (strain ATCC PRA-98 / G3)</name>
    <dbReference type="NCBI Taxonomy" id="412133"/>
    <lineage>
        <taxon>Eukaryota</taxon>
        <taxon>Metamonada</taxon>
        <taxon>Parabasalia</taxon>
        <taxon>Trichomonadida</taxon>
        <taxon>Trichomonadidae</taxon>
        <taxon>Trichomonas</taxon>
    </lineage>
</organism>
<dbReference type="VEuPathDB" id="TrichDB:TVAGG3_0616170"/>
<keyword evidence="2" id="KW-1185">Reference proteome</keyword>
<name>A2EPF3_TRIV3</name>
<dbReference type="Proteomes" id="UP000001542">
    <property type="component" value="Unassembled WGS sequence"/>
</dbReference>
<reference evidence="1" key="2">
    <citation type="journal article" date="2007" name="Science">
        <title>Draft genome sequence of the sexually transmitted pathogen Trichomonas vaginalis.</title>
        <authorList>
            <person name="Carlton J.M."/>
            <person name="Hirt R.P."/>
            <person name="Silva J.C."/>
            <person name="Delcher A.L."/>
            <person name="Schatz M."/>
            <person name="Zhao Q."/>
            <person name="Wortman J.R."/>
            <person name="Bidwell S.L."/>
            <person name="Alsmark U.C.M."/>
            <person name="Besteiro S."/>
            <person name="Sicheritz-Ponten T."/>
            <person name="Noel C.J."/>
            <person name="Dacks J.B."/>
            <person name="Foster P.G."/>
            <person name="Simillion C."/>
            <person name="Van de Peer Y."/>
            <person name="Miranda-Saavedra D."/>
            <person name="Barton G.J."/>
            <person name="Westrop G.D."/>
            <person name="Mueller S."/>
            <person name="Dessi D."/>
            <person name="Fiori P.L."/>
            <person name="Ren Q."/>
            <person name="Paulsen I."/>
            <person name="Zhang H."/>
            <person name="Bastida-Corcuera F.D."/>
            <person name="Simoes-Barbosa A."/>
            <person name="Brown M.T."/>
            <person name="Hayes R.D."/>
            <person name="Mukherjee M."/>
            <person name="Okumura C.Y."/>
            <person name="Schneider R."/>
            <person name="Smith A.J."/>
            <person name="Vanacova S."/>
            <person name="Villalvazo M."/>
            <person name="Haas B.J."/>
            <person name="Pertea M."/>
            <person name="Feldblyum T.V."/>
            <person name="Utterback T.R."/>
            <person name="Shu C.L."/>
            <person name="Osoegawa K."/>
            <person name="de Jong P.J."/>
            <person name="Hrdy I."/>
            <person name="Horvathova L."/>
            <person name="Zubacova Z."/>
            <person name="Dolezal P."/>
            <person name="Malik S.B."/>
            <person name="Logsdon J.M. Jr."/>
            <person name="Henze K."/>
            <person name="Gupta A."/>
            <person name="Wang C.C."/>
            <person name="Dunne R.L."/>
            <person name="Upcroft J.A."/>
            <person name="Upcroft P."/>
            <person name="White O."/>
            <person name="Salzberg S.L."/>
            <person name="Tang P."/>
            <person name="Chiu C.-H."/>
            <person name="Lee Y.-S."/>
            <person name="Embley T.M."/>
            <person name="Coombs G.H."/>
            <person name="Mottram J.C."/>
            <person name="Tachezy J."/>
            <person name="Fraser-Liggett C.M."/>
            <person name="Johnson P.J."/>
        </authorList>
    </citation>
    <scope>NUCLEOTIDE SEQUENCE [LARGE SCALE GENOMIC DNA]</scope>
    <source>
        <strain evidence="1">G3</strain>
    </source>
</reference>
<dbReference type="RefSeq" id="XP_001317684.1">
    <property type="nucleotide sequence ID" value="XM_001317649.1"/>
</dbReference>
<dbReference type="AlphaFoldDB" id="A2EPF3"/>
<reference evidence="1" key="1">
    <citation type="submission" date="2006-10" db="EMBL/GenBank/DDBJ databases">
        <authorList>
            <person name="Amadeo P."/>
            <person name="Zhao Q."/>
            <person name="Wortman J."/>
            <person name="Fraser-Liggett C."/>
            <person name="Carlton J."/>
        </authorList>
    </citation>
    <scope>NUCLEOTIDE SEQUENCE</scope>
    <source>
        <strain evidence="1">G3</strain>
    </source>
</reference>
<dbReference type="InParanoid" id="A2EPF3"/>
<evidence type="ECO:0000313" key="1">
    <source>
        <dbReference type="EMBL" id="EAY05461.1"/>
    </source>
</evidence>
<dbReference type="OrthoDB" id="10619729at2759"/>
<dbReference type="KEGG" id="tva:4763327"/>
<protein>
    <submittedName>
        <fullName evidence="1">Uncharacterized protein</fullName>
    </submittedName>
</protein>
<sequence>MDSAFAFSVDIPNDVRCVSSSYSRRKCQECGAFLLQEEGICPICNPMEFARVRDTTNFSFFQVEDSNQNYKETVIFFLFDLDCDIADLLSIANELIIDAEGDNSHNYQRILFNFGFLGSSTQLFKKDSQGIHFYTLTKHSDICQTAQPILNFKDYIFLAINIAKRYLSPATDKSQQLSSTYKILSEQDSNSNFISDMFYFFSGTLPQNLSCKSGTRSHFYHFASEPSKPNMECALQVSATYFFSSTVCNALFQNIIRNISCHGALQCKISIIASSGITFNNVVGPVTRVGSAYNCKVLDVSTYSRNLPLYLILKISKDAYQRNQAFSIQMLFFITPGIIYVVSEVWQKAKSNLEFFSSISNYLFEGYYVQKFCYDLFTKSSWRSKLPWSIPTRNSKVFKENNSLKYRLSILESFLNQLLGTDEILALNFRMYMFVHIFYGEPQYLKDLMMSLTDQAIGNEIIYLPPLILCKNKKSTAVSEIRPNLLQFTIIICDDGSFNSIKTIIENLQTKLKSYDPRTPI</sequence>
<dbReference type="EMBL" id="DS113448">
    <property type="protein sequence ID" value="EAY05461.1"/>
    <property type="molecule type" value="Genomic_DNA"/>
</dbReference>
<proteinExistence type="predicted"/>
<dbReference type="VEuPathDB" id="TrichDB:TVAG_286390"/>
<gene>
    <name evidence="1" type="ORF">TVAG_286390</name>
</gene>
<accession>A2EPF3</accession>